<sequence length="131" mass="13985">MSNSILEVRGIGPSTATALTENGITTIAELAAKDVGQLAAIKGFSEIRAAQVITAAKALLTETAEPVVAKPSSKKKEKPLEETSKKGDKKKSKKSQKAKPEPKKVKSKKKGKKSDKAVKKSKNKSKSKKKK</sequence>
<evidence type="ECO:0000313" key="2">
    <source>
        <dbReference type="EMBL" id="SEA26599.1"/>
    </source>
</evidence>
<dbReference type="Gene3D" id="1.10.150.20">
    <property type="entry name" value="5' to 3' exonuclease, C-terminal subdomain"/>
    <property type="match status" value="1"/>
</dbReference>
<evidence type="ECO:0000256" key="1">
    <source>
        <dbReference type="SAM" id="MobiDB-lite"/>
    </source>
</evidence>
<dbReference type="AlphaFoldDB" id="A0A1H3ZSB8"/>
<organism evidence="2 3">
    <name type="scientific">Desulfuromusa kysingii</name>
    <dbReference type="NCBI Taxonomy" id="37625"/>
    <lineage>
        <taxon>Bacteria</taxon>
        <taxon>Pseudomonadati</taxon>
        <taxon>Thermodesulfobacteriota</taxon>
        <taxon>Desulfuromonadia</taxon>
        <taxon>Desulfuromonadales</taxon>
        <taxon>Geopsychrobacteraceae</taxon>
        <taxon>Desulfuromusa</taxon>
    </lineage>
</organism>
<dbReference type="InterPro" id="IPR010995">
    <property type="entry name" value="DNA_repair_Rad51/TF_NusA_a-hlx"/>
</dbReference>
<dbReference type="GO" id="GO:0000166">
    <property type="term" value="F:nucleotide binding"/>
    <property type="evidence" value="ECO:0007669"/>
    <property type="project" value="InterPro"/>
</dbReference>
<name>A0A1H3ZSB8_9BACT</name>
<accession>A0A1H3ZSB8</accession>
<keyword evidence="3" id="KW-1185">Reference proteome</keyword>
<gene>
    <name evidence="2" type="ORF">SAMN05660420_01655</name>
</gene>
<protein>
    <submittedName>
        <fullName evidence="2">Transcription termination factor NusA, C-terminal duplication</fullName>
    </submittedName>
</protein>
<feature type="compositionally biased region" description="Basic residues" evidence="1">
    <location>
        <begin position="105"/>
        <end position="131"/>
    </location>
</feature>
<dbReference type="SUPFAM" id="SSF47794">
    <property type="entry name" value="Rad51 N-terminal domain-like"/>
    <property type="match status" value="1"/>
</dbReference>
<reference evidence="2 3" key="1">
    <citation type="submission" date="2016-10" db="EMBL/GenBank/DDBJ databases">
        <authorList>
            <person name="de Groot N.N."/>
        </authorList>
    </citation>
    <scope>NUCLEOTIDE SEQUENCE [LARGE SCALE GENOMIC DNA]</scope>
    <source>
        <strain evidence="2 3">DSM 7343</strain>
    </source>
</reference>
<dbReference type="Proteomes" id="UP000199409">
    <property type="component" value="Unassembled WGS sequence"/>
</dbReference>
<dbReference type="STRING" id="37625.SAMN05660420_01655"/>
<feature type="compositionally biased region" description="Basic residues" evidence="1">
    <location>
        <begin position="87"/>
        <end position="97"/>
    </location>
</feature>
<dbReference type="EMBL" id="FNQN01000004">
    <property type="protein sequence ID" value="SEA26599.1"/>
    <property type="molecule type" value="Genomic_DNA"/>
</dbReference>
<evidence type="ECO:0000313" key="3">
    <source>
        <dbReference type="Proteomes" id="UP000199409"/>
    </source>
</evidence>
<proteinExistence type="predicted"/>
<dbReference type="Pfam" id="PF14520">
    <property type="entry name" value="HHH_5"/>
    <property type="match status" value="1"/>
</dbReference>
<dbReference type="RefSeq" id="WP_175498307.1">
    <property type="nucleotide sequence ID" value="NZ_FNQN01000004.1"/>
</dbReference>
<feature type="region of interest" description="Disordered" evidence="1">
    <location>
        <begin position="63"/>
        <end position="131"/>
    </location>
</feature>